<comment type="similarity">
    <text evidence="3 11">Belongs to the KdsC family.</text>
</comment>
<evidence type="ECO:0000256" key="3">
    <source>
        <dbReference type="ARBA" id="ARBA00005893"/>
    </source>
</evidence>
<dbReference type="EC" id="3.1.3.45" evidence="5 11"/>
<evidence type="ECO:0000256" key="8">
    <source>
        <dbReference type="ARBA" id="ARBA00022801"/>
    </source>
</evidence>
<evidence type="ECO:0000256" key="11">
    <source>
        <dbReference type="PIRNR" id="PIRNR006118"/>
    </source>
</evidence>
<dbReference type="Gene3D" id="3.40.50.1000">
    <property type="entry name" value="HAD superfamily/HAD-like"/>
    <property type="match status" value="1"/>
</dbReference>
<accession>A0A3N1NW99</accession>
<dbReference type="OrthoDB" id="9805604at2"/>
<dbReference type="InterPro" id="IPR050793">
    <property type="entry name" value="CMP-NeuNAc_synthase"/>
</dbReference>
<evidence type="ECO:0000256" key="9">
    <source>
        <dbReference type="ARBA" id="ARBA00022842"/>
    </source>
</evidence>
<evidence type="ECO:0000256" key="2">
    <source>
        <dbReference type="ARBA" id="ARBA00001946"/>
    </source>
</evidence>
<dbReference type="InterPro" id="IPR010023">
    <property type="entry name" value="KdsC_fam"/>
</dbReference>
<dbReference type="InterPro" id="IPR036412">
    <property type="entry name" value="HAD-like_sf"/>
</dbReference>
<feature type="binding site" evidence="12">
    <location>
        <position position="117"/>
    </location>
    <ligand>
        <name>Mg(2+)</name>
        <dbReference type="ChEBI" id="CHEBI:18420"/>
    </ligand>
</feature>
<name>A0A3N1NW99_9GAMM</name>
<evidence type="ECO:0000256" key="1">
    <source>
        <dbReference type="ARBA" id="ARBA00000898"/>
    </source>
</evidence>
<reference evidence="13 14" key="1">
    <citation type="submission" date="2018-11" db="EMBL/GenBank/DDBJ databases">
        <title>Genomic Encyclopedia of Type Strains, Phase IV (KMG-IV): sequencing the most valuable type-strain genomes for metagenomic binning, comparative biology and taxonomic classification.</title>
        <authorList>
            <person name="Goeker M."/>
        </authorList>
    </citation>
    <scope>NUCLEOTIDE SEQUENCE [LARGE SCALE GENOMIC DNA]</scope>
    <source>
        <strain evidence="13 14">DSM 16974</strain>
    </source>
</reference>
<dbReference type="EMBL" id="RJUK01000001">
    <property type="protein sequence ID" value="ROQ19538.1"/>
    <property type="molecule type" value="Genomic_DNA"/>
</dbReference>
<evidence type="ECO:0000313" key="14">
    <source>
        <dbReference type="Proteomes" id="UP000273643"/>
    </source>
</evidence>
<sequence>MTDPKAPHKDFAQRAQAISLLLLDVDGVLTDGNLYFTETGDELKAFCTLDGLGIKLLRRSGIEVGIISGRKTDLVARRARSLGLDLVIQGREDKWDALSEWREQHPVSLNQIAFMGDDWPDLTIMTRVGLALTVANAHPAVAERSHWQSELRGGQGAVRAACDALLKARGDYERLLADYLAPDQEAR</sequence>
<dbReference type="InterPro" id="IPR023214">
    <property type="entry name" value="HAD_sf"/>
</dbReference>
<evidence type="ECO:0000256" key="4">
    <source>
        <dbReference type="ARBA" id="ARBA00011881"/>
    </source>
</evidence>
<dbReference type="Pfam" id="PF08282">
    <property type="entry name" value="Hydrolase_3"/>
    <property type="match status" value="1"/>
</dbReference>
<comment type="catalytic activity">
    <reaction evidence="1 11">
        <text>3-deoxy-alpha-D-manno-2-octulosonate-8-phosphate + H2O = 3-deoxy-alpha-D-manno-oct-2-ulosonate + phosphate</text>
        <dbReference type="Rhea" id="RHEA:11500"/>
        <dbReference type="ChEBI" id="CHEBI:15377"/>
        <dbReference type="ChEBI" id="CHEBI:43474"/>
        <dbReference type="ChEBI" id="CHEBI:85985"/>
        <dbReference type="ChEBI" id="CHEBI:85986"/>
        <dbReference type="EC" id="3.1.3.45"/>
    </reaction>
</comment>
<keyword evidence="9 11" id="KW-0460">Magnesium</keyword>
<evidence type="ECO:0000256" key="10">
    <source>
        <dbReference type="ARBA" id="ARBA00031051"/>
    </source>
</evidence>
<dbReference type="PANTHER" id="PTHR21485">
    <property type="entry name" value="HAD SUPERFAMILY MEMBERS CMAS AND KDSC"/>
    <property type="match status" value="1"/>
</dbReference>
<dbReference type="SFLD" id="SFLDS00003">
    <property type="entry name" value="Haloacid_Dehalogenase"/>
    <property type="match status" value="1"/>
</dbReference>
<organism evidence="13 14">
    <name type="scientific">Marinimicrobium koreense</name>
    <dbReference type="NCBI Taxonomy" id="306545"/>
    <lineage>
        <taxon>Bacteria</taxon>
        <taxon>Pseudomonadati</taxon>
        <taxon>Pseudomonadota</taxon>
        <taxon>Gammaproteobacteria</taxon>
        <taxon>Cellvibrionales</taxon>
        <taxon>Cellvibrionaceae</taxon>
        <taxon>Marinimicrobium</taxon>
    </lineage>
</organism>
<evidence type="ECO:0000256" key="12">
    <source>
        <dbReference type="PIRSR" id="PIRSR006118-2"/>
    </source>
</evidence>
<dbReference type="RefSeq" id="WP_123636886.1">
    <property type="nucleotide sequence ID" value="NZ_RJUK01000001.1"/>
</dbReference>
<comment type="cofactor">
    <cofactor evidence="2 11 12">
        <name>Mg(2+)</name>
        <dbReference type="ChEBI" id="CHEBI:18420"/>
    </cofactor>
</comment>
<protein>
    <recommendedName>
        <fullName evidence="6 11">3-deoxy-D-manno-octulosonate 8-phosphate phosphatase KdsC</fullName>
        <ecNumber evidence="5 11">3.1.3.45</ecNumber>
    </recommendedName>
    <alternativeName>
        <fullName evidence="10 11">KDO 8-P phosphatase</fullName>
    </alternativeName>
</protein>
<comment type="caution">
    <text evidence="13">The sequence shown here is derived from an EMBL/GenBank/DDBJ whole genome shotgun (WGS) entry which is preliminary data.</text>
</comment>
<keyword evidence="11" id="KW-0448">Lipopolysaccharide biosynthesis</keyword>
<dbReference type="GO" id="GO:0009103">
    <property type="term" value="P:lipopolysaccharide biosynthetic process"/>
    <property type="evidence" value="ECO:0007669"/>
    <property type="project" value="UniProtKB-UniRule"/>
</dbReference>
<dbReference type="SUPFAM" id="SSF56784">
    <property type="entry name" value="HAD-like"/>
    <property type="match status" value="1"/>
</dbReference>
<feature type="binding site" evidence="12">
    <location>
        <position position="24"/>
    </location>
    <ligand>
        <name>Mg(2+)</name>
        <dbReference type="ChEBI" id="CHEBI:18420"/>
    </ligand>
</feature>
<dbReference type="FunFam" id="3.40.50.1000:FF:000029">
    <property type="entry name" value="3-deoxy-D-manno-octulosonate 8-phosphate phosphatase KdsC"/>
    <property type="match status" value="1"/>
</dbReference>
<dbReference type="PIRSF" id="PIRSF006118">
    <property type="entry name" value="KDO8-P_Ptase"/>
    <property type="match status" value="1"/>
</dbReference>
<keyword evidence="14" id="KW-1185">Reference proteome</keyword>
<keyword evidence="8 11" id="KW-0378">Hydrolase</keyword>
<evidence type="ECO:0000256" key="5">
    <source>
        <dbReference type="ARBA" id="ARBA00013066"/>
    </source>
</evidence>
<dbReference type="CDD" id="cd01630">
    <property type="entry name" value="HAD_KDO-like"/>
    <property type="match status" value="1"/>
</dbReference>
<dbReference type="GO" id="GO:0008781">
    <property type="term" value="F:N-acylneuraminate cytidylyltransferase activity"/>
    <property type="evidence" value="ECO:0007669"/>
    <property type="project" value="TreeGrafter"/>
</dbReference>
<dbReference type="SFLD" id="SFLDG01136">
    <property type="entry name" value="C1.6:_Phosphoserine_Phosphatas"/>
    <property type="match status" value="1"/>
</dbReference>
<keyword evidence="7 11" id="KW-0479">Metal-binding</keyword>
<proteinExistence type="inferred from homology"/>
<dbReference type="SFLD" id="SFLDG01138">
    <property type="entry name" value="C1.6.2:_Deoxy-d-mannose-octulo"/>
    <property type="match status" value="1"/>
</dbReference>
<dbReference type="NCBIfam" id="TIGR01670">
    <property type="entry name" value="KdsC-phosphatas"/>
    <property type="match status" value="1"/>
</dbReference>
<comment type="subunit">
    <text evidence="4 11">Homotetramer.</text>
</comment>
<feature type="binding site" evidence="12">
    <location>
        <position position="26"/>
    </location>
    <ligand>
        <name>substrate</name>
    </ligand>
</feature>
<evidence type="ECO:0000313" key="13">
    <source>
        <dbReference type="EMBL" id="ROQ19538.1"/>
    </source>
</evidence>
<dbReference type="Proteomes" id="UP000273643">
    <property type="component" value="Unassembled WGS sequence"/>
</dbReference>
<dbReference type="GO" id="GO:0046872">
    <property type="term" value="F:metal ion binding"/>
    <property type="evidence" value="ECO:0007669"/>
    <property type="project" value="UniProtKB-UniRule"/>
</dbReference>
<gene>
    <name evidence="13" type="ORF">EDC38_0122</name>
</gene>
<comment type="function">
    <text evidence="11">Catalyzes the hydrolysis of 3-deoxy-D-manno-octulosonate 8-phosphate (KDO 8-P) to 3-deoxy-D-manno-octulosonate (KDO) and inorganic phosphate.</text>
</comment>
<evidence type="ECO:0000256" key="6">
    <source>
        <dbReference type="ARBA" id="ARBA00020092"/>
    </source>
</evidence>
<evidence type="ECO:0000256" key="7">
    <source>
        <dbReference type="ARBA" id="ARBA00022723"/>
    </source>
</evidence>
<dbReference type="PANTHER" id="PTHR21485:SF3">
    <property type="entry name" value="N-ACYLNEURAMINATE CYTIDYLYLTRANSFERASE"/>
    <property type="match status" value="1"/>
</dbReference>
<dbReference type="AlphaFoldDB" id="A0A3N1NW99"/>
<dbReference type="GO" id="GO:0019143">
    <property type="term" value="F:3-deoxy-manno-octulosonate-8-phosphatase activity"/>
    <property type="evidence" value="ECO:0007669"/>
    <property type="project" value="UniProtKB-UniRule"/>
</dbReference>